<dbReference type="Gene3D" id="1.10.287.1080">
    <property type="entry name" value="MazG-like"/>
    <property type="match status" value="1"/>
</dbReference>
<dbReference type="PIRSF" id="PIRSF036521">
    <property type="entry name" value="UCP036521_pph"/>
    <property type="match status" value="1"/>
</dbReference>
<dbReference type="InterPro" id="IPR004518">
    <property type="entry name" value="MazG-like_dom"/>
</dbReference>
<accession>A0A5B9PF91</accession>
<evidence type="ECO:0000313" key="3">
    <source>
        <dbReference type="Proteomes" id="UP000322214"/>
    </source>
</evidence>
<dbReference type="AlphaFoldDB" id="A0A5B9PF91"/>
<dbReference type="KEGG" id="mff:MFFC18_50010"/>
<dbReference type="InterPro" id="IPR011411">
    <property type="entry name" value="MazG-related_YvdC"/>
</dbReference>
<dbReference type="STRING" id="980251.GCA_001642875_01379"/>
<gene>
    <name evidence="2" type="ORF">MFFC18_50010</name>
</gene>
<dbReference type="EMBL" id="CP042912">
    <property type="protein sequence ID" value="QEG25078.1"/>
    <property type="molecule type" value="Genomic_DNA"/>
</dbReference>
<keyword evidence="2" id="KW-0378">Hydrolase</keyword>
<evidence type="ECO:0000259" key="1">
    <source>
        <dbReference type="Pfam" id="PF03819"/>
    </source>
</evidence>
<dbReference type="PANTHER" id="PTHR42702">
    <property type="entry name" value="NUCLEOTIDE PYROPHOSPHOHYDROLASE"/>
    <property type="match status" value="1"/>
</dbReference>
<dbReference type="Pfam" id="PF03819">
    <property type="entry name" value="MazG"/>
    <property type="match status" value="1"/>
</dbReference>
<proteinExistence type="predicted"/>
<reference evidence="2 3" key="1">
    <citation type="submission" date="2019-08" db="EMBL/GenBank/DDBJ databases">
        <title>Deep-cultivation of Planctomycetes and their phenomic and genomic characterization uncovers novel biology.</title>
        <authorList>
            <person name="Wiegand S."/>
            <person name="Jogler M."/>
            <person name="Boedeker C."/>
            <person name="Pinto D."/>
            <person name="Vollmers J."/>
            <person name="Rivas-Marin E."/>
            <person name="Kohn T."/>
            <person name="Peeters S.H."/>
            <person name="Heuer A."/>
            <person name="Rast P."/>
            <person name="Oberbeckmann S."/>
            <person name="Bunk B."/>
            <person name="Jeske O."/>
            <person name="Meyerdierks A."/>
            <person name="Storesund J.E."/>
            <person name="Kallscheuer N."/>
            <person name="Luecker S."/>
            <person name="Lage O.M."/>
            <person name="Pohl T."/>
            <person name="Merkel B.J."/>
            <person name="Hornburger P."/>
            <person name="Mueller R.-W."/>
            <person name="Bruemmer F."/>
            <person name="Labrenz M."/>
            <person name="Spormann A.M."/>
            <person name="Op den Camp H."/>
            <person name="Overmann J."/>
            <person name="Amann R."/>
            <person name="Jetten M.S.M."/>
            <person name="Mascher T."/>
            <person name="Medema M.H."/>
            <person name="Devos D.P."/>
            <person name="Kaster A.-K."/>
            <person name="Ovreas L."/>
            <person name="Rohde M."/>
            <person name="Galperin M.Y."/>
            <person name="Jogler C."/>
        </authorList>
    </citation>
    <scope>NUCLEOTIDE SEQUENCE [LARGE SCALE GENOMIC DNA]</scope>
    <source>
        <strain evidence="2 3">FC18</strain>
    </source>
</reference>
<sequence length="118" mass="13032">MDLRDFQNLIRTMYYEKDVARGVSGTYMWLAEELGELASDLRQVEQLRQADPADENSKTKLAKVESNLKTEFADVIAWLATIANIVDVDLSEALAAKYGEGCPGCGNLVCDCPDAEKP</sequence>
<dbReference type="Proteomes" id="UP000322214">
    <property type="component" value="Chromosome"/>
</dbReference>
<dbReference type="PANTHER" id="PTHR42702:SF1">
    <property type="entry name" value="REGULATORY PROTEIN FOR BETA-LACTAMASE"/>
    <property type="match status" value="1"/>
</dbReference>
<evidence type="ECO:0000313" key="2">
    <source>
        <dbReference type="EMBL" id="QEG25078.1"/>
    </source>
</evidence>
<dbReference type="GO" id="GO:0016787">
    <property type="term" value="F:hydrolase activity"/>
    <property type="evidence" value="ECO:0007669"/>
    <property type="project" value="UniProtKB-KW"/>
</dbReference>
<organism evidence="2 3">
    <name type="scientific">Mariniblastus fucicola</name>
    <dbReference type="NCBI Taxonomy" id="980251"/>
    <lineage>
        <taxon>Bacteria</taxon>
        <taxon>Pseudomonadati</taxon>
        <taxon>Planctomycetota</taxon>
        <taxon>Planctomycetia</taxon>
        <taxon>Pirellulales</taxon>
        <taxon>Pirellulaceae</taxon>
        <taxon>Mariniblastus</taxon>
    </lineage>
</organism>
<dbReference type="RefSeq" id="WP_075084181.1">
    <property type="nucleotide sequence ID" value="NZ_CP042912.1"/>
</dbReference>
<dbReference type="OrthoDB" id="280497at2"/>
<feature type="domain" description="NTP pyrophosphohydrolase MazG-like" evidence="1">
    <location>
        <begin position="27"/>
        <end position="96"/>
    </location>
</feature>
<dbReference type="SUPFAM" id="SSF101386">
    <property type="entry name" value="all-alpha NTP pyrophosphatases"/>
    <property type="match status" value="1"/>
</dbReference>
<protein>
    <submittedName>
        <fullName evidence="2">MazG nucleotide pyrophosphohydrolase domain protein</fullName>
    </submittedName>
</protein>
<name>A0A5B9PF91_9BACT</name>
<keyword evidence="3" id="KW-1185">Reference proteome</keyword>